<gene>
    <name evidence="2" type="ORF">CHK_1592</name>
</gene>
<dbReference type="EMBL" id="LAYJ01000088">
    <property type="protein sequence ID" value="KKI51205.1"/>
    <property type="molecule type" value="Genomic_DNA"/>
</dbReference>
<feature type="domain" description="HTH cro/C1-type" evidence="1">
    <location>
        <begin position="7"/>
        <end position="61"/>
    </location>
</feature>
<dbReference type="SMART" id="SM00530">
    <property type="entry name" value="HTH_XRE"/>
    <property type="match status" value="1"/>
</dbReference>
<organism evidence="2 3">
    <name type="scientific">Christensenella hongkongensis</name>
    <dbReference type="NCBI Taxonomy" id="270498"/>
    <lineage>
        <taxon>Bacteria</taxon>
        <taxon>Bacillati</taxon>
        <taxon>Bacillota</taxon>
        <taxon>Clostridia</taxon>
        <taxon>Christensenellales</taxon>
        <taxon>Christensenellaceae</taxon>
        <taxon>Christensenella</taxon>
    </lineage>
</organism>
<reference evidence="2 3" key="1">
    <citation type="submission" date="2015-04" db="EMBL/GenBank/DDBJ databases">
        <title>Draft genome sequence of bacteremic isolate Catabacter hongkongensis type strain HKU16T.</title>
        <authorList>
            <person name="Lau S.K."/>
            <person name="Teng J.L."/>
            <person name="Huang Y."/>
            <person name="Curreem S.O."/>
            <person name="Tsui S.K."/>
            <person name="Woo P.C."/>
        </authorList>
    </citation>
    <scope>NUCLEOTIDE SEQUENCE [LARGE SCALE GENOMIC DNA]</scope>
    <source>
        <strain evidence="2 3">HKU16</strain>
    </source>
</reference>
<proteinExistence type="predicted"/>
<comment type="caution">
    <text evidence="2">The sequence shown here is derived from an EMBL/GenBank/DDBJ whole genome shotgun (WGS) entry which is preliminary data.</text>
</comment>
<protein>
    <submittedName>
        <fullName evidence="2">Transcriptional regulator, Cro/CI family</fullName>
    </submittedName>
</protein>
<dbReference type="OrthoDB" id="9815852at2"/>
<evidence type="ECO:0000259" key="1">
    <source>
        <dbReference type="PROSITE" id="PS50943"/>
    </source>
</evidence>
<sequence length="110" mass="12456">MNFLERLEVLLKEKGVSATKMSLDLGFSKDAVFNWKKRGTIPSGEMLAKVADYFGVSVDYLLGRSDNPSPVGEIFAASSKDEDFYGNLSEEGRRELDEYKQYLLQKYGKK</sequence>
<evidence type="ECO:0000313" key="3">
    <source>
        <dbReference type="Proteomes" id="UP000034076"/>
    </source>
</evidence>
<dbReference type="RefSeq" id="WP_046443438.1">
    <property type="nucleotide sequence ID" value="NZ_LAYJ01000088.1"/>
</dbReference>
<evidence type="ECO:0000313" key="2">
    <source>
        <dbReference type="EMBL" id="KKI51205.1"/>
    </source>
</evidence>
<dbReference type="Pfam" id="PF01381">
    <property type="entry name" value="HTH_3"/>
    <property type="match status" value="1"/>
</dbReference>
<name>A0A0M2NLS9_9FIRM</name>
<dbReference type="PROSITE" id="PS50943">
    <property type="entry name" value="HTH_CROC1"/>
    <property type="match status" value="1"/>
</dbReference>
<dbReference type="STRING" id="270498.CHK_1592"/>
<dbReference type="CDD" id="cd00093">
    <property type="entry name" value="HTH_XRE"/>
    <property type="match status" value="1"/>
</dbReference>
<keyword evidence="3" id="KW-1185">Reference proteome</keyword>
<dbReference type="GO" id="GO:0003677">
    <property type="term" value="F:DNA binding"/>
    <property type="evidence" value="ECO:0007669"/>
    <property type="project" value="InterPro"/>
</dbReference>
<dbReference type="AlphaFoldDB" id="A0A0M2NLS9"/>
<dbReference type="Proteomes" id="UP000034076">
    <property type="component" value="Unassembled WGS sequence"/>
</dbReference>
<dbReference type="Gene3D" id="1.10.260.40">
    <property type="entry name" value="lambda repressor-like DNA-binding domains"/>
    <property type="match status" value="1"/>
</dbReference>
<accession>A0A0M2NLS9</accession>
<dbReference type="SUPFAM" id="SSF47413">
    <property type="entry name" value="lambda repressor-like DNA-binding domains"/>
    <property type="match status" value="1"/>
</dbReference>
<dbReference type="InterPro" id="IPR010982">
    <property type="entry name" value="Lambda_DNA-bd_dom_sf"/>
</dbReference>
<dbReference type="InterPro" id="IPR001387">
    <property type="entry name" value="Cro/C1-type_HTH"/>
</dbReference>